<dbReference type="HOGENOM" id="CLU_046680_0_0_0"/>
<proteinExistence type="predicted"/>
<accession>A7HNL7</accession>
<organism evidence="1 2">
    <name type="scientific">Fervidobacterium nodosum (strain ATCC 35602 / DSM 5306 / Rt17-B1)</name>
    <dbReference type="NCBI Taxonomy" id="381764"/>
    <lineage>
        <taxon>Bacteria</taxon>
        <taxon>Thermotogati</taxon>
        <taxon>Thermotogota</taxon>
        <taxon>Thermotogae</taxon>
        <taxon>Thermotogales</taxon>
        <taxon>Fervidobacteriaceae</taxon>
        <taxon>Fervidobacterium</taxon>
    </lineage>
</organism>
<dbReference type="RefSeq" id="WP_011994791.1">
    <property type="nucleotide sequence ID" value="NC_009718.1"/>
</dbReference>
<dbReference type="EMBL" id="CP000771">
    <property type="protein sequence ID" value="ABS61500.1"/>
    <property type="molecule type" value="Genomic_DNA"/>
</dbReference>
<gene>
    <name evidence="1" type="ordered locus">Fnod_1665</name>
</gene>
<dbReference type="STRING" id="381764.Fnod_1665"/>
<name>A7HNL7_FERNB</name>
<dbReference type="InterPro" id="IPR006230">
    <property type="entry name" value="MutL"/>
</dbReference>
<sequence>MDKLFKIVKEREIGMKTEKVDLLFAEIGSTTTVLTAFHFGIKPKVIAQAEHWTTVNEGDVTIGIETALKKMEEKIGSKISWEKFAATSSAAGGLKMTVHGLVYDMTVRAAREAALGAGAVIKYVTAGKMDDFHLKKILSIQPKLILLAGGVDYGESETVVHNAKMLAKLDLDVPIIYAGNVAAAEHVEYILSSAGKKVYITENVYPRIDYLNVEPTRNVIKEVFAEHIIKAPGMEKIKDMVNYEIIPTPAAVMKTTELAYEHFGDCLTIDIGGATTDVDSVTEGSPEIQEMMISPEPFAKRTVEGDLGLYVNAHNVIEMMGEENLRKQFEDYDELLSRISPYPQGDRDEYFISKLATFCVQQGIRRHAGSKKHLYTPTGRKTIAEGKDLTAVKYVFGTGGFLSRSKYAKEALESIRHLSRLHPMELLPSENIKLFRDERYIFAAIGLIASKIDKDIAKELLINDVKEY</sequence>
<dbReference type="PIRSF" id="PIRSF004729">
    <property type="entry name" value="MutL"/>
    <property type="match status" value="1"/>
</dbReference>
<dbReference type="Pfam" id="PF13941">
    <property type="entry name" value="MutL"/>
    <property type="match status" value="1"/>
</dbReference>
<reference evidence="1 2" key="2">
    <citation type="journal article" date="2009" name="Proc. Natl. Acad. Sci. U.S.A.">
        <title>On the chimeric nature, thermophilic origin, and phylogenetic placement of the Thermotogales.</title>
        <authorList>
            <person name="Zhaxybayeva O."/>
            <person name="Swithers K.S."/>
            <person name="Lapierre P."/>
            <person name="Fournier G.P."/>
            <person name="Bickhart D.M."/>
            <person name="DeBoy R.T."/>
            <person name="Nelson K.E."/>
            <person name="Nesbo C.L."/>
            <person name="Doolittle W.F."/>
            <person name="Gogarten J.P."/>
            <person name="Noll K.M."/>
        </authorList>
    </citation>
    <scope>NUCLEOTIDE SEQUENCE [LARGE SCALE GENOMIC DNA]</scope>
    <source>
        <strain evidence="2">ATCC 35602 / DSM 5306 / Rt17-B1</strain>
    </source>
</reference>
<keyword evidence="2" id="KW-1185">Reference proteome</keyword>
<dbReference type="KEGG" id="fno:Fnod_1665"/>
<dbReference type="NCBIfam" id="TIGR01319">
    <property type="entry name" value="glmL_fam"/>
    <property type="match status" value="1"/>
</dbReference>
<dbReference type="NCBIfam" id="NF040744">
    <property type="entry name" value="ornith_Or-4"/>
    <property type="match status" value="1"/>
</dbReference>
<evidence type="ECO:0000313" key="1">
    <source>
        <dbReference type="EMBL" id="ABS61500.1"/>
    </source>
</evidence>
<dbReference type="AlphaFoldDB" id="A7HNL7"/>
<dbReference type="eggNOG" id="COG0849">
    <property type="taxonomic scope" value="Bacteria"/>
</dbReference>
<dbReference type="Proteomes" id="UP000002415">
    <property type="component" value="Chromosome"/>
</dbReference>
<evidence type="ECO:0000313" key="2">
    <source>
        <dbReference type="Proteomes" id="UP000002415"/>
    </source>
</evidence>
<reference evidence="1 2" key="1">
    <citation type="submission" date="2007-07" db="EMBL/GenBank/DDBJ databases">
        <title>Complete sequence of Fervidobacterium nodosum Rt17-B1.</title>
        <authorList>
            <consortium name="US DOE Joint Genome Institute"/>
            <person name="Copeland A."/>
            <person name="Lucas S."/>
            <person name="Lapidus A."/>
            <person name="Barry K."/>
            <person name="Glavina del Rio T."/>
            <person name="Dalin E."/>
            <person name="Tice H."/>
            <person name="Pitluck S."/>
            <person name="Saunders E."/>
            <person name="Brettin T."/>
            <person name="Bruce D."/>
            <person name="Detter J.C."/>
            <person name="Han C."/>
            <person name="Schmutz J."/>
            <person name="Larimer F."/>
            <person name="Land M."/>
            <person name="Hauser L."/>
            <person name="Kyrpides N."/>
            <person name="Mikhailova N."/>
            <person name="Nelson K."/>
            <person name="Gogarten J.P."/>
            <person name="Noll K."/>
            <person name="Richardson P."/>
        </authorList>
    </citation>
    <scope>NUCLEOTIDE SEQUENCE [LARGE SCALE GENOMIC DNA]</scope>
    <source>
        <strain evidence="2">ATCC 35602 / DSM 5306 / Rt17-B1</strain>
    </source>
</reference>
<protein>
    <submittedName>
        <fullName evidence="1">Methylaspartate mutase</fullName>
    </submittedName>
</protein>